<accession>A0AAV4B1Z3</accession>
<name>A0AAV4B1Z3_9GAST</name>
<evidence type="ECO:0000313" key="1">
    <source>
        <dbReference type="EMBL" id="GFO12699.1"/>
    </source>
</evidence>
<dbReference type="AlphaFoldDB" id="A0AAV4B1Z3"/>
<keyword evidence="2" id="KW-1185">Reference proteome</keyword>
<comment type="caution">
    <text evidence="1">The sequence shown here is derived from an EMBL/GenBank/DDBJ whole genome shotgun (WGS) entry which is preliminary data.</text>
</comment>
<sequence>MDPSATFSVGDRADSNVVKGNRWRSDVPKAQAQDDTPLLSFSFMLPLEHWDRRCHVEGGQTVVSHLEPNTLLLYLIMLVPVLNATRCVPFKSLT</sequence>
<dbReference type="Proteomes" id="UP000735302">
    <property type="component" value="Unassembled WGS sequence"/>
</dbReference>
<proteinExistence type="predicted"/>
<protein>
    <submittedName>
        <fullName evidence="1">Uncharacterized protein</fullName>
    </submittedName>
</protein>
<organism evidence="1 2">
    <name type="scientific">Plakobranchus ocellatus</name>
    <dbReference type="NCBI Taxonomy" id="259542"/>
    <lineage>
        <taxon>Eukaryota</taxon>
        <taxon>Metazoa</taxon>
        <taxon>Spiralia</taxon>
        <taxon>Lophotrochozoa</taxon>
        <taxon>Mollusca</taxon>
        <taxon>Gastropoda</taxon>
        <taxon>Heterobranchia</taxon>
        <taxon>Euthyneura</taxon>
        <taxon>Panpulmonata</taxon>
        <taxon>Sacoglossa</taxon>
        <taxon>Placobranchoidea</taxon>
        <taxon>Plakobranchidae</taxon>
        <taxon>Plakobranchus</taxon>
    </lineage>
</organism>
<evidence type="ECO:0000313" key="2">
    <source>
        <dbReference type="Proteomes" id="UP000735302"/>
    </source>
</evidence>
<gene>
    <name evidence="1" type="ORF">PoB_003920400</name>
</gene>
<dbReference type="EMBL" id="BLXT01004445">
    <property type="protein sequence ID" value="GFO12699.1"/>
    <property type="molecule type" value="Genomic_DNA"/>
</dbReference>
<reference evidence="1 2" key="1">
    <citation type="journal article" date="2021" name="Elife">
        <title>Chloroplast acquisition without the gene transfer in kleptoplastic sea slugs, Plakobranchus ocellatus.</title>
        <authorList>
            <person name="Maeda T."/>
            <person name="Takahashi S."/>
            <person name="Yoshida T."/>
            <person name="Shimamura S."/>
            <person name="Takaki Y."/>
            <person name="Nagai Y."/>
            <person name="Toyoda A."/>
            <person name="Suzuki Y."/>
            <person name="Arimoto A."/>
            <person name="Ishii H."/>
            <person name="Satoh N."/>
            <person name="Nishiyama T."/>
            <person name="Hasebe M."/>
            <person name="Maruyama T."/>
            <person name="Minagawa J."/>
            <person name="Obokata J."/>
            <person name="Shigenobu S."/>
        </authorList>
    </citation>
    <scope>NUCLEOTIDE SEQUENCE [LARGE SCALE GENOMIC DNA]</scope>
</reference>